<dbReference type="Proteomes" id="UP000031668">
    <property type="component" value="Unassembled WGS sequence"/>
</dbReference>
<dbReference type="AlphaFoldDB" id="A0A0C2N462"/>
<gene>
    <name evidence="1" type="ORF">RF11_15419</name>
</gene>
<reference evidence="1 2" key="1">
    <citation type="journal article" date="2014" name="Genome Biol. Evol.">
        <title>The genome of the myxosporean Thelohanellus kitauei shows adaptations to nutrient acquisition within its fish host.</title>
        <authorList>
            <person name="Yang Y."/>
            <person name="Xiong J."/>
            <person name="Zhou Z."/>
            <person name="Huo F."/>
            <person name="Miao W."/>
            <person name="Ran C."/>
            <person name="Liu Y."/>
            <person name="Zhang J."/>
            <person name="Feng J."/>
            <person name="Wang M."/>
            <person name="Wang M."/>
            <person name="Wang L."/>
            <person name="Yao B."/>
        </authorList>
    </citation>
    <scope>NUCLEOTIDE SEQUENCE [LARGE SCALE GENOMIC DNA]</scope>
    <source>
        <strain evidence="1">Wuqing</strain>
    </source>
</reference>
<comment type="caution">
    <text evidence="1">The sequence shown here is derived from an EMBL/GenBank/DDBJ whole genome shotgun (WGS) entry which is preliminary data.</text>
</comment>
<evidence type="ECO:0000313" key="2">
    <source>
        <dbReference type="Proteomes" id="UP000031668"/>
    </source>
</evidence>
<accession>A0A0C2N462</accession>
<name>A0A0C2N462_THEKT</name>
<dbReference type="EMBL" id="JWZT01000395">
    <property type="protein sequence ID" value="KII74466.1"/>
    <property type="molecule type" value="Genomic_DNA"/>
</dbReference>
<organism evidence="1 2">
    <name type="scientific">Thelohanellus kitauei</name>
    <name type="common">Myxosporean</name>
    <dbReference type="NCBI Taxonomy" id="669202"/>
    <lineage>
        <taxon>Eukaryota</taxon>
        <taxon>Metazoa</taxon>
        <taxon>Cnidaria</taxon>
        <taxon>Myxozoa</taxon>
        <taxon>Myxosporea</taxon>
        <taxon>Bivalvulida</taxon>
        <taxon>Platysporina</taxon>
        <taxon>Myxobolidae</taxon>
        <taxon>Thelohanellus</taxon>
    </lineage>
</organism>
<evidence type="ECO:0000313" key="1">
    <source>
        <dbReference type="EMBL" id="KII74466.1"/>
    </source>
</evidence>
<sequence length="114" mass="12968">MNIFNINQLENINFSEHLTEYIRIGSAKDNALETLEVVVRNGISNTLFNKLIMIMEKGIQEKISFCFGSLNKDISTSPENRFGIISKLFFGKIGTVNLLKYFGSFEHISQKSID</sequence>
<protein>
    <submittedName>
        <fullName evidence="1">Uncharacterized protein</fullName>
    </submittedName>
</protein>
<proteinExistence type="predicted"/>
<keyword evidence="2" id="KW-1185">Reference proteome</keyword>